<protein>
    <submittedName>
        <fullName evidence="2">Putative nitroreductase</fullName>
    </submittedName>
</protein>
<feature type="region of interest" description="Disordered" evidence="1">
    <location>
        <begin position="184"/>
        <end position="208"/>
    </location>
</feature>
<proteinExistence type="predicted"/>
<evidence type="ECO:0000313" key="2">
    <source>
        <dbReference type="EMBL" id="EUA42381.1"/>
    </source>
</evidence>
<feature type="region of interest" description="Disordered" evidence="1">
    <location>
        <begin position="81"/>
        <end position="107"/>
    </location>
</feature>
<sequence>MAIRSIDIIADIAIPDIALARKINQFARDAEDYLLFDCSRRVFRLGAVRAARRGLQPHLRLGTRAAAAAICGSRYTANRQHRHRSAFRPHLRSTISSTSSSAARCPNSVKEQANGYLRSALHHKDDAAIAAGSNSAGHAGPHPRCGGSRPNGGNTQRWHFVAVDDPQLKREFAQLFRRARALNTKSSRRERDRWSRQRPMRTPPRTPKRCAESKAREITWLTISKKSPCCFSSSPSMTLAAPTSIRRSGARCSLRVPRASAAS</sequence>
<reference evidence="2" key="1">
    <citation type="submission" date="2014-01" db="EMBL/GenBank/DDBJ databases">
        <authorList>
            <person name="Brown-Elliot B."/>
            <person name="Wallace R."/>
            <person name="Lenaerts A."/>
            <person name="Ordway D."/>
            <person name="DeGroote M.A."/>
            <person name="Parker T."/>
            <person name="Sizemore C."/>
            <person name="Tallon L.J."/>
            <person name="Sadzewicz L.K."/>
            <person name="Sengamalay N."/>
            <person name="Fraser C.M."/>
            <person name="Hine E."/>
            <person name="Shefchek K.A."/>
            <person name="Das S.P."/>
            <person name="Tettelin H."/>
        </authorList>
    </citation>
    <scope>NUCLEOTIDE SEQUENCE [LARGE SCALE GENOMIC DNA]</scope>
    <source>
        <strain evidence="2">4042</strain>
    </source>
</reference>
<dbReference type="Gene3D" id="3.40.109.10">
    <property type="entry name" value="NADH Oxidase"/>
    <property type="match status" value="1"/>
</dbReference>
<dbReference type="AlphaFoldDB" id="X8BFZ8"/>
<evidence type="ECO:0000256" key="1">
    <source>
        <dbReference type="SAM" id="MobiDB-lite"/>
    </source>
</evidence>
<dbReference type="InterPro" id="IPR000415">
    <property type="entry name" value="Nitroreductase-like"/>
</dbReference>
<accession>X8BFZ8</accession>
<dbReference type="EMBL" id="JAOB01000042">
    <property type="protein sequence ID" value="EUA42381.1"/>
    <property type="molecule type" value="Genomic_DNA"/>
</dbReference>
<feature type="region of interest" description="Disordered" evidence="1">
    <location>
        <begin position="131"/>
        <end position="153"/>
    </location>
</feature>
<feature type="region of interest" description="Disordered" evidence="1">
    <location>
        <begin position="242"/>
        <end position="263"/>
    </location>
</feature>
<organism evidence="2">
    <name type="scientific">Mycobacterium xenopi 4042</name>
    <dbReference type="NCBI Taxonomy" id="1299334"/>
    <lineage>
        <taxon>Bacteria</taxon>
        <taxon>Bacillati</taxon>
        <taxon>Actinomycetota</taxon>
        <taxon>Actinomycetes</taxon>
        <taxon>Mycobacteriales</taxon>
        <taxon>Mycobacteriaceae</taxon>
        <taxon>Mycobacterium</taxon>
    </lineage>
</organism>
<dbReference type="SUPFAM" id="SSF55469">
    <property type="entry name" value="FMN-dependent nitroreductase-like"/>
    <property type="match status" value="1"/>
</dbReference>
<comment type="caution">
    <text evidence="2">The sequence shown here is derived from an EMBL/GenBank/DDBJ whole genome shotgun (WGS) entry which is preliminary data.</text>
</comment>
<gene>
    <name evidence="2" type="ORF">I553_6241</name>
</gene>
<name>X8BFZ8_MYCXE</name>
<feature type="compositionally biased region" description="Basic residues" evidence="1">
    <location>
        <begin position="81"/>
        <end position="91"/>
    </location>
</feature>
<dbReference type="GO" id="GO:0016491">
    <property type="term" value="F:oxidoreductase activity"/>
    <property type="evidence" value="ECO:0007669"/>
    <property type="project" value="InterPro"/>
</dbReference>